<sequence length="454" mass="53469">MNKTKKLNKKYEEILNYKIGKLRSNEKRKLYQHLKMYYHDSKKVSYHAVTKILFGESLFLRPQYPPLIGPGIVSNQKSLQFIVPKQRVEQIKNELTTPHSHFVLRFLSNEESQNEEEFKVKKTEKENQNNEDNQNEEEEEQVDFKDKGKGKMGMVFTINEKRFQYAIKKPFLIDLKLFDQEVNVINFETKNKNLQFVIVFQHMCKIDLNTIVNAVVQRKTIPEEQIKLLLPKYIESSTKNSKSKRFSNSNLIKIQKKFQIVSLECPLSNQRIQTPVRSKRCLHLQCFDLGNFLLRSEKTKKWCCPICRKQAKLEDLIIDGYTQKILQTNSLLNGSQIQIFCDGKYNLRVTNRQKNQLSFRQNTAFQGHTCNSVNKKNMLANKYDRKRDLLQMLQSQKDFLTNNLSVPQQQQNTKKKQKTLMKTNHQSKIDSTIVALRQLSNCKSIQSQIITFKK</sequence>
<gene>
    <name evidence="7" type="ORF">M0813_17924</name>
</gene>
<dbReference type="InterPro" id="IPR004181">
    <property type="entry name" value="Znf_MIZ"/>
</dbReference>
<evidence type="ECO:0000256" key="3">
    <source>
        <dbReference type="ARBA" id="ARBA00022833"/>
    </source>
</evidence>
<dbReference type="PROSITE" id="PS51044">
    <property type="entry name" value="ZF_SP_RING"/>
    <property type="match status" value="1"/>
</dbReference>
<feature type="domain" description="SP-RING-type" evidence="6">
    <location>
        <begin position="247"/>
        <end position="331"/>
    </location>
</feature>
<dbReference type="PANTHER" id="PTHR10782">
    <property type="entry name" value="ZINC FINGER MIZ DOMAIN-CONTAINING PROTEIN"/>
    <property type="match status" value="1"/>
</dbReference>
<dbReference type="EMBL" id="JAOAOG010000116">
    <property type="protein sequence ID" value="KAJ6248259.1"/>
    <property type="molecule type" value="Genomic_DNA"/>
</dbReference>
<protein>
    <submittedName>
        <fullName evidence="7">Tonalli</fullName>
    </submittedName>
</protein>
<evidence type="ECO:0000256" key="4">
    <source>
        <dbReference type="PROSITE-ProRule" id="PRU00452"/>
    </source>
</evidence>
<dbReference type="InterPro" id="IPR013083">
    <property type="entry name" value="Znf_RING/FYVE/PHD"/>
</dbReference>
<evidence type="ECO:0000313" key="8">
    <source>
        <dbReference type="Proteomes" id="UP001150062"/>
    </source>
</evidence>
<evidence type="ECO:0000259" key="6">
    <source>
        <dbReference type="PROSITE" id="PS51044"/>
    </source>
</evidence>
<dbReference type="PANTHER" id="PTHR10782:SF4">
    <property type="entry name" value="TONALLI, ISOFORM E"/>
    <property type="match status" value="1"/>
</dbReference>
<dbReference type="Proteomes" id="UP001150062">
    <property type="component" value="Unassembled WGS sequence"/>
</dbReference>
<keyword evidence="3" id="KW-0862">Zinc</keyword>
<keyword evidence="1" id="KW-0479">Metal-binding</keyword>
<organism evidence="7 8">
    <name type="scientific">Anaeramoeba flamelloides</name>
    <dbReference type="NCBI Taxonomy" id="1746091"/>
    <lineage>
        <taxon>Eukaryota</taxon>
        <taxon>Metamonada</taxon>
        <taxon>Anaeramoebidae</taxon>
        <taxon>Anaeramoeba</taxon>
    </lineage>
</organism>
<dbReference type="CDD" id="cd16650">
    <property type="entry name" value="SP-RING_PIAS-like"/>
    <property type="match status" value="1"/>
</dbReference>
<reference evidence="7" key="1">
    <citation type="submission" date="2022-08" db="EMBL/GenBank/DDBJ databases">
        <title>Novel sulfate-reducing endosymbionts in the free-living metamonad Anaeramoeba.</title>
        <authorList>
            <person name="Jerlstrom-Hultqvist J."/>
            <person name="Cepicka I."/>
            <person name="Gallot-Lavallee L."/>
            <person name="Salas-Leiva D."/>
            <person name="Curtis B.A."/>
            <person name="Zahonova K."/>
            <person name="Pipaliya S."/>
            <person name="Dacks J."/>
            <person name="Roger A.J."/>
        </authorList>
    </citation>
    <scope>NUCLEOTIDE SEQUENCE</scope>
    <source>
        <strain evidence="7">Schooner1</strain>
    </source>
</reference>
<keyword evidence="8" id="KW-1185">Reference proteome</keyword>
<dbReference type="Gene3D" id="3.30.40.10">
    <property type="entry name" value="Zinc/RING finger domain, C3HC4 (zinc finger)"/>
    <property type="match status" value="1"/>
</dbReference>
<evidence type="ECO:0000313" key="7">
    <source>
        <dbReference type="EMBL" id="KAJ6248259.1"/>
    </source>
</evidence>
<feature type="region of interest" description="Disordered" evidence="5">
    <location>
        <begin position="115"/>
        <end position="144"/>
    </location>
</feature>
<feature type="compositionally biased region" description="Basic and acidic residues" evidence="5">
    <location>
        <begin position="116"/>
        <end position="128"/>
    </location>
</feature>
<evidence type="ECO:0000256" key="5">
    <source>
        <dbReference type="SAM" id="MobiDB-lite"/>
    </source>
</evidence>
<dbReference type="Pfam" id="PF02891">
    <property type="entry name" value="zf-MIZ"/>
    <property type="match status" value="1"/>
</dbReference>
<comment type="caution">
    <text evidence="7">The sequence shown here is derived from an EMBL/GenBank/DDBJ whole genome shotgun (WGS) entry which is preliminary data.</text>
</comment>
<keyword evidence="2 4" id="KW-0863">Zinc-finger</keyword>
<accession>A0ABQ8YUJ5</accession>
<evidence type="ECO:0000256" key="2">
    <source>
        <dbReference type="ARBA" id="ARBA00022771"/>
    </source>
</evidence>
<proteinExistence type="predicted"/>
<evidence type="ECO:0000256" key="1">
    <source>
        <dbReference type="ARBA" id="ARBA00022723"/>
    </source>
</evidence>
<name>A0ABQ8YUJ5_9EUKA</name>